<proteinExistence type="predicted"/>
<protein>
    <submittedName>
        <fullName evidence="2">Uncharacterized protein</fullName>
    </submittedName>
</protein>
<evidence type="ECO:0000313" key="2">
    <source>
        <dbReference type="EMBL" id="MFB9070475.1"/>
    </source>
</evidence>
<evidence type="ECO:0000313" key="3">
    <source>
        <dbReference type="Proteomes" id="UP001589575"/>
    </source>
</evidence>
<comment type="caution">
    <text evidence="2">The sequence shown here is derived from an EMBL/GenBank/DDBJ whole genome shotgun (WGS) entry which is preliminary data.</text>
</comment>
<sequence length="85" mass="8892">MGVQVPLRAHRTPTSGRTGTGLVTTSPVFVIVGRVSGNMPPTTRPQSPQRSPVVLQDLGDEPRSDSGRTQGGVHGEHSNGARRGP</sequence>
<feature type="region of interest" description="Disordered" evidence="1">
    <location>
        <begin position="34"/>
        <end position="85"/>
    </location>
</feature>
<name>A0ABV5FUW1_9MICC</name>
<feature type="compositionally biased region" description="Polar residues" evidence="1">
    <location>
        <begin position="39"/>
        <end position="50"/>
    </location>
</feature>
<dbReference type="Proteomes" id="UP001589575">
    <property type="component" value="Unassembled WGS sequence"/>
</dbReference>
<evidence type="ECO:0000256" key="1">
    <source>
        <dbReference type="SAM" id="MobiDB-lite"/>
    </source>
</evidence>
<gene>
    <name evidence="2" type="ORF">ACFFX0_04425</name>
</gene>
<feature type="compositionally biased region" description="Polar residues" evidence="1">
    <location>
        <begin position="12"/>
        <end position="22"/>
    </location>
</feature>
<dbReference type="EMBL" id="JBHMFI010000001">
    <property type="protein sequence ID" value="MFB9070475.1"/>
    <property type="molecule type" value="Genomic_DNA"/>
</dbReference>
<feature type="region of interest" description="Disordered" evidence="1">
    <location>
        <begin position="1"/>
        <end position="22"/>
    </location>
</feature>
<organism evidence="2 3">
    <name type="scientific">Citricoccus parietis</name>
    <dbReference type="NCBI Taxonomy" id="592307"/>
    <lineage>
        <taxon>Bacteria</taxon>
        <taxon>Bacillati</taxon>
        <taxon>Actinomycetota</taxon>
        <taxon>Actinomycetes</taxon>
        <taxon>Micrococcales</taxon>
        <taxon>Micrococcaceae</taxon>
        <taxon>Citricoccus</taxon>
    </lineage>
</organism>
<keyword evidence="3" id="KW-1185">Reference proteome</keyword>
<reference evidence="2 3" key="1">
    <citation type="submission" date="2024-09" db="EMBL/GenBank/DDBJ databases">
        <authorList>
            <person name="Sun Q."/>
            <person name="Mori K."/>
        </authorList>
    </citation>
    <scope>NUCLEOTIDE SEQUENCE [LARGE SCALE GENOMIC DNA]</scope>
    <source>
        <strain evidence="2 3">CCM 7609</strain>
    </source>
</reference>
<accession>A0ABV5FUW1</accession>